<protein>
    <recommendedName>
        <fullName evidence="7">Sugar phosphate transporter domain-containing protein</fullName>
    </recommendedName>
</protein>
<dbReference type="Pfam" id="PF03151">
    <property type="entry name" value="TPT"/>
    <property type="match status" value="1"/>
</dbReference>
<accession>A0A7S4JQF2</accession>
<gene>
    <name evidence="8" type="ORF">OAUR00152_LOCUS31822</name>
</gene>
<feature type="transmembrane region" description="Helical" evidence="6">
    <location>
        <begin position="104"/>
        <end position="123"/>
    </location>
</feature>
<evidence type="ECO:0000256" key="6">
    <source>
        <dbReference type="SAM" id="Phobius"/>
    </source>
</evidence>
<evidence type="ECO:0000256" key="3">
    <source>
        <dbReference type="ARBA" id="ARBA00022989"/>
    </source>
</evidence>
<evidence type="ECO:0000256" key="1">
    <source>
        <dbReference type="ARBA" id="ARBA00004141"/>
    </source>
</evidence>
<comment type="subcellular location">
    <subcellularLocation>
        <location evidence="1">Membrane</location>
        <topology evidence="1">Multi-pass membrane protein</topology>
    </subcellularLocation>
</comment>
<feature type="domain" description="Sugar phosphate transporter" evidence="7">
    <location>
        <begin position="21"/>
        <end position="183"/>
    </location>
</feature>
<keyword evidence="2 6" id="KW-0812">Transmembrane</keyword>
<keyword evidence="4 6" id="KW-0472">Membrane</keyword>
<name>A0A7S4JQF2_9STRA</name>
<dbReference type="GO" id="GO:0016020">
    <property type="term" value="C:membrane"/>
    <property type="evidence" value="ECO:0007669"/>
    <property type="project" value="UniProtKB-SubCell"/>
</dbReference>
<reference evidence="8" key="1">
    <citation type="submission" date="2021-01" db="EMBL/GenBank/DDBJ databases">
        <authorList>
            <person name="Corre E."/>
            <person name="Pelletier E."/>
            <person name="Niang G."/>
            <person name="Scheremetjew M."/>
            <person name="Finn R."/>
            <person name="Kale V."/>
            <person name="Holt S."/>
            <person name="Cochrane G."/>
            <person name="Meng A."/>
            <person name="Brown T."/>
            <person name="Cohen L."/>
        </authorList>
    </citation>
    <scope>NUCLEOTIDE SEQUENCE</scope>
    <source>
        <strain evidence="8">Isolate 1302-5</strain>
    </source>
</reference>
<evidence type="ECO:0000259" key="7">
    <source>
        <dbReference type="Pfam" id="PF03151"/>
    </source>
</evidence>
<dbReference type="InterPro" id="IPR050186">
    <property type="entry name" value="TPT_transporter"/>
</dbReference>
<feature type="transmembrane region" description="Helical" evidence="6">
    <location>
        <begin position="159"/>
        <end position="177"/>
    </location>
</feature>
<feature type="transmembrane region" description="Helical" evidence="6">
    <location>
        <begin position="12"/>
        <end position="29"/>
    </location>
</feature>
<evidence type="ECO:0000256" key="5">
    <source>
        <dbReference type="SAM" id="MobiDB-lite"/>
    </source>
</evidence>
<evidence type="ECO:0000313" key="8">
    <source>
        <dbReference type="EMBL" id="CAE2270701.1"/>
    </source>
</evidence>
<evidence type="ECO:0000256" key="4">
    <source>
        <dbReference type="ARBA" id="ARBA00023136"/>
    </source>
</evidence>
<feature type="transmembrane region" description="Helical" evidence="6">
    <location>
        <begin position="129"/>
        <end position="147"/>
    </location>
</feature>
<feature type="compositionally biased region" description="Basic and acidic residues" evidence="5">
    <location>
        <begin position="314"/>
        <end position="340"/>
    </location>
</feature>
<dbReference type="InterPro" id="IPR037185">
    <property type="entry name" value="EmrE-like"/>
</dbReference>
<dbReference type="SUPFAM" id="SSF103481">
    <property type="entry name" value="Multidrug resistance efflux transporter EmrE"/>
    <property type="match status" value="1"/>
</dbReference>
<proteinExistence type="predicted"/>
<feature type="transmembrane region" description="Helical" evidence="6">
    <location>
        <begin position="71"/>
        <end position="92"/>
    </location>
</feature>
<dbReference type="EMBL" id="HBKQ01046171">
    <property type="protein sequence ID" value="CAE2270701.1"/>
    <property type="molecule type" value="Transcribed_RNA"/>
</dbReference>
<sequence>MSVWALSAKGEVVLSIVAYSFCSGSLVLVNKLILHFIPFPSLVTTCQLWATLFFVYSAACTGWIEVDPIKWKFVVPYLAYTVAFSLGVYCNMKSLSLSNVETVIVFRALAPLLVSVLDANFLGREWPSLRSWGALLVIALGAFGYALTDEKFQTQGLSAYTWPTLYLLVISFEMAYGKNIIKSVDLKTLSGPVIYTNMLGWPPMLMFAAAGGEFERINNVYLENSVYMFPKAGVALLFVGCIIGTGIGYSGWWCRGKVSATSYTLIGVMNKFLTVLMNCLVWDQHAVPAGIACLFLCLVGGSFYRQAPMRQKDEVKEITSDRKNEVESTKIPDKSEEKKPLMHRGGGRGDEETADDEANT</sequence>
<evidence type="ECO:0000256" key="2">
    <source>
        <dbReference type="ARBA" id="ARBA00022692"/>
    </source>
</evidence>
<feature type="transmembrane region" description="Helical" evidence="6">
    <location>
        <begin position="189"/>
        <end position="211"/>
    </location>
</feature>
<dbReference type="InterPro" id="IPR004853">
    <property type="entry name" value="Sugar_P_trans_dom"/>
</dbReference>
<keyword evidence="3 6" id="KW-1133">Transmembrane helix</keyword>
<feature type="transmembrane region" description="Helical" evidence="6">
    <location>
        <begin position="232"/>
        <end position="252"/>
    </location>
</feature>
<dbReference type="AlphaFoldDB" id="A0A7S4JQF2"/>
<dbReference type="PANTHER" id="PTHR11132">
    <property type="entry name" value="SOLUTE CARRIER FAMILY 35"/>
    <property type="match status" value="1"/>
</dbReference>
<feature type="region of interest" description="Disordered" evidence="5">
    <location>
        <begin position="314"/>
        <end position="360"/>
    </location>
</feature>
<feature type="transmembrane region" description="Helical" evidence="6">
    <location>
        <begin position="286"/>
        <end position="304"/>
    </location>
</feature>
<organism evidence="8">
    <name type="scientific">Odontella aurita</name>
    <dbReference type="NCBI Taxonomy" id="265563"/>
    <lineage>
        <taxon>Eukaryota</taxon>
        <taxon>Sar</taxon>
        <taxon>Stramenopiles</taxon>
        <taxon>Ochrophyta</taxon>
        <taxon>Bacillariophyta</taxon>
        <taxon>Mediophyceae</taxon>
        <taxon>Biddulphiophycidae</taxon>
        <taxon>Eupodiscales</taxon>
        <taxon>Odontellaceae</taxon>
        <taxon>Odontella</taxon>
    </lineage>
</organism>